<protein>
    <submittedName>
        <fullName evidence="2">DNA-binding transcriptional regulator, MarR family</fullName>
    </submittedName>
</protein>
<dbReference type="InterPro" id="IPR036388">
    <property type="entry name" value="WH-like_DNA-bd_sf"/>
</dbReference>
<evidence type="ECO:0000313" key="2">
    <source>
        <dbReference type="EMBL" id="SEB42344.1"/>
    </source>
</evidence>
<sequence length="164" mass="18227">MMDAVPDEFRNENEAALQPELLITDLVISAHRLTRLAAQAIVDPQNPAVWRTVSALDAIGPSRLGELARQSRVSQPTMTKIINHLESLGWITRVSDPQDARAQLLEVTDDGRAALGEWRARIGRALAPYFHGLGADEIDMIARTLRLVNERTSVDLKKPSEQKE</sequence>
<gene>
    <name evidence="2" type="ORF">SAMN04489806_0542</name>
</gene>
<dbReference type="Gene3D" id="1.10.10.10">
    <property type="entry name" value="Winged helix-like DNA-binding domain superfamily/Winged helix DNA-binding domain"/>
    <property type="match status" value="1"/>
</dbReference>
<dbReference type="GO" id="GO:0003700">
    <property type="term" value="F:DNA-binding transcription factor activity"/>
    <property type="evidence" value="ECO:0007669"/>
    <property type="project" value="InterPro"/>
</dbReference>
<dbReference type="PANTHER" id="PTHR39515:SF2">
    <property type="entry name" value="HTH-TYPE TRANSCRIPTIONAL REGULATOR RV0880"/>
    <property type="match status" value="1"/>
</dbReference>
<dbReference type="InterPro" id="IPR000835">
    <property type="entry name" value="HTH_MarR-typ"/>
</dbReference>
<dbReference type="STRING" id="640635.SAMN04489806_0542"/>
<evidence type="ECO:0000259" key="1">
    <source>
        <dbReference type="PROSITE" id="PS50995"/>
    </source>
</evidence>
<dbReference type="InterPro" id="IPR036390">
    <property type="entry name" value="WH_DNA-bd_sf"/>
</dbReference>
<dbReference type="Proteomes" id="UP000199183">
    <property type="component" value="Unassembled WGS sequence"/>
</dbReference>
<accession>A0A1H4J7R9</accession>
<evidence type="ECO:0000313" key="3">
    <source>
        <dbReference type="Proteomes" id="UP000199183"/>
    </source>
</evidence>
<dbReference type="AlphaFoldDB" id="A0A1H4J7R9"/>
<dbReference type="EMBL" id="FNRY01000001">
    <property type="protein sequence ID" value="SEB42344.1"/>
    <property type="molecule type" value="Genomic_DNA"/>
</dbReference>
<dbReference type="SUPFAM" id="SSF46785">
    <property type="entry name" value="Winged helix' DNA-binding domain"/>
    <property type="match status" value="1"/>
</dbReference>
<organism evidence="2 3">
    <name type="scientific">Paramicrobacterium humi</name>
    <dbReference type="NCBI Taxonomy" id="640635"/>
    <lineage>
        <taxon>Bacteria</taxon>
        <taxon>Bacillati</taxon>
        <taxon>Actinomycetota</taxon>
        <taxon>Actinomycetes</taxon>
        <taxon>Micrococcales</taxon>
        <taxon>Microbacteriaceae</taxon>
        <taxon>Paramicrobacterium</taxon>
    </lineage>
</organism>
<keyword evidence="2" id="KW-0238">DNA-binding</keyword>
<dbReference type="GO" id="GO:0003677">
    <property type="term" value="F:DNA binding"/>
    <property type="evidence" value="ECO:0007669"/>
    <property type="project" value="UniProtKB-KW"/>
</dbReference>
<dbReference type="PANTHER" id="PTHR39515">
    <property type="entry name" value="CONSERVED PROTEIN"/>
    <property type="match status" value="1"/>
</dbReference>
<dbReference type="Pfam" id="PF01047">
    <property type="entry name" value="MarR"/>
    <property type="match status" value="1"/>
</dbReference>
<proteinExistence type="predicted"/>
<dbReference type="PROSITE" id="PS50995">
    <property type="entry name" value="HTH_MARR_2"/>
    <property type="match status" value="1"/>
</dbReference>
<dbReference type="SMART" id="SM00347">
    <property type="entry name" value="HTH_MARR"/>
    <property type="match status" value="1"/>
</dbReference>
<feature type="domain" description="HTH marR-type" evidence="1">
    <location>
        <begin position="1"/>
        <end position="150"/>
    </location>
</feature>
<keyword evidence="3" id="KW-1185">Reference proteome</keyword>
<dbReference type="RefSeq" id="WP_245723511.1">
    <property type="nucleotide sequence ID" value="NZ_FNRY01000001.1"/>
</dbReference>
<dbReference type="InterPro" id="IPR052526">
    <property type="entry name" value="HTH-type_Bedaq_tolerance"/>
</dbReference>
<reference evidence="2 3" key="1">
    <citation type="submission" date="2016-10" db="EMBL/GenBank/DDBJ databases">
        <authorList>
            <person name="de Groot N.N."/>
        </authorList>
    </citation>
    <scope>NUCLEOTIDE SEQUENCE [LARGE SCALE GENOMIC DNA]</scope>
    <source>
        <strain evidence="2 3">DSM 21799</strain>
    </source>
</reference>
<name>A0A1H4J7R9_9MICO</name>
<dbReference type="PRINTS" id="PR00598">
    <property type="entry name" value="HTHMARR"/>
</dbReference>